<dbReference type="GO" id="GO:0003677">
    <property type="term" value="F:DNA binding"/>
    <property type="evidence" value="ECO:0007669"/>
    <property type="project" value="InterPro"/>
</dbReference>
<dbReference type="AlphaFoldDB" id="A0A9Q4DQK1"/>
<evidence type="ECO:0000313" key="4">
    <source>
        <dbReference type="EMBL" id="MCY8122212.1"/>
    </source>
</evidence>
<dbReference type="SMART" id="SM00465">
    <property type="entry name" value="GIYc"/>
    <property type="match status" value="1"/>
</dbReference>
<dbReference type="InterPro" id="IPR035901">
    <property type="entry name" value="GIY-YIG_endonuc_sf"/>
</dbReference>
<name>A0A9Q4DQK1_BACSC</name>
<reference evidence="4" key="1">
    <citation type="submission" date="2022-02" db="EMBL/GenBank/DDBJ databases">
        <title>Crop Bioprotection Bacillus Genome Sequencing.</title>
        <authorList>
            <person name="Dunlap C."/>
        </authorList>
    </citation>
    <scope>NUCLEOTIDE SEQUENCE</scope>
    <source>
        <strain evidence="4">M18B4</strain>
    </source>
</reference>
<dbReference type="GO" id="GO:0004519">
    <property type="term" value="F:endonuclease activity"/>
    <property type="evidence" value="ECO:0007669"/>
    <property type="project" value="InterPro"/>
</dbReference>
<gene>
    <name evidence="4" type="ORF">MOC45_16705</name>
</gene>
<comment type="similarity">
    <text evidence="1">To endonucleases of group I introns of fungi and phage.</text>
</comment>
<proteinExistence type="predicted"/>
<evidence type="ECO:0000256" key="1">
    <source>
        <dbReference type="ARBA" id="ARBA00010045"/>
    </source>
</evidence>
<dbReference type="Pfam" id="PF07460">
    <property type="entry name" value="NUMOD3"/>
    <property type="match status" value="2"/>
</dbReference>
<dbReference type="InterPro" id="IPR003611">
    <property type="entry name" value="NUMOD3"/>
</dbReference>
<feature type="compositionally biased region" description="Basic and acidic residues" evidence="2">
    <location>
        <begin position="150"/>
        <end position="160"/>
    </location>
</feature>
<dbReference type="InterPro" id="IPR000305">
    <property type="entry name" value="GIY-YIG_endonuc"/>
</dbReference>
<dbReference type="Proteomes" id="UP001070352">
    <property type="component" value="Unassembled WGS sequence"/>
</dbReference>
<evidence type="ECO:0000259" key="3">
    <source>
        <dbReference type="PROSITE" id="PS50164"/>
    </source>
</evidence>
<dbReference type="SMART" id="SM00496">
    <property type="entry name" value="IENR2"/>
    <property type="match status" value="3"/>
</dbReference>
<organism evidence="4 5">
    <name type="scientific">Bacillus spizizenii</name>
    <name type="common">Bacillus subtilis subsp. spizizenii</name>
    <dbReference type="NCBI Taxonomy" id="96241"/>
    <lineage>
        <taxon>Bacteria</taxon>
        <taxon>Bacillati</taxon>
        <taxon>Bacillota</taxon>
        <taxon>Bacilli</taxon>
        <taxon>Bacillales</taxon>
        <taxon>Bacillaceae</taxon>
        <taxon>Bacillus</taxon>
    </lineage>
</organism>
<dbReference type="Pfam" id="PF01541">
    <property type="entry name" value="GIY-YIG"/>
    <property type="match status" value="1"/>
</dbReference>
<dbReference type="SUPFAM" id="SSF64496">
    <property type="entry name" value="DNA-binding domain of intron-encoded endonucleases"/>
    <property type="match status" value="1"/>
</dbReference>
<sequence length="243" mass="28645">MKAVYKIRNIKNGKFYIGSSANFRKRKTEHLRLLKSGSHHNKPLQEDFNTYGENNFLFEVLYHSDYINRFDLYKKEQEFLSNSEKEQLYNLYDNAFGMSYKGEKNPMFGKTHSEVVRRNSSKINSGKNNYWYDKPEHMEKMRSKITKRFDGRKHTEETKRKMSLSRKGRKKTKETCLKLSLNNGNRVGIIVDGVYYHSMSEAGRRLNISRNTINSRVNNPKFKNYFRCSEGVETNCKPEISAG</sequence>
<evidence type="ECO:0000256" key="2">
    <source>
        <dbReference type="SAM" id="MobiDB-lite"/>
    </source>
</evidence>
<dbReference type="InterPro" id="IPR006350">
    <property type="entry name" value="Intron_endoG1"/>
</dbReference>
<dbReference type="PROSITE" id="PS50164">
    <property type="entry name" value="GIY_YIG"/>
    <property type="match status" value="1"/>
</dbReference>
<dbReference type="CDD" id="cd00283">
    <property type="entry name" value="GIY-YIG_Cterm"/>
    <property type="match status" value="1"/>
</dbReference>
<protein>
    <submittedName>
        <fullName evidence="4">GIY-YIG nuclease family protein</fullName>
    </submittedName>
</protein>
<dbReference type="Gene3D" id="3.40.1440.10">
    <property type="entry name" value="GIY-YIG endonuclease"/>
    <property type="match status" value="1"/>
</dbReference>
<evidence type="ECO:0000313" key="5">
    <source>
        <dbReference type="Proteomes" id="UP001070352"/>
    </source>
</evidence>
<dbReference type="SUPFAM" id="SSF82771">
    <property type="entry name" value="GIY-YIG endonuclease"/>
    <property type="match status" value="1"/>
</dbReference>
<dbReference type="CDD" id="cd10437">
    <property type="entry name" value="GIY-YIG_HE_I-TevI_like"/>
    <property type="match status" value="1"/>
</dbReference>
<dbReference type="EMBL" id="JALANJ010000027">
    <property type="protein sequence ID" value="MCY8122212.1"/>
    <property type="molecule type" value="Genomic_DNA"/>
</dbReference>
<feature type="domain" description="GIY-YIG" evidence="3">
    <location>
        <begin position="1"/>
        <end position="91"/>
    </location>
</feature>
<accession>A0A9Q4DQK1</accession>
<feature type="region of interest" description="Disordered" evidence="2">
    <location>
        <begin position="150"/>
        <end position="169"/>
    </location>
</feature>
<comment type="caution">
    <text evidence="4">The sequence shown here is derived from an EMBL/GenBank/DDBJ whole genome shotgun (WGS) entry which is preliminary data.</text>
</comment>
<dbReference type="NCBIfam" id="TIGR01453">
    <property type="entry name" value="grpIintron_endo"/>
    <property type="match status" value="1"/>
</dbReference>